<evidence type="ECO:0000256" key="1">
    <source>
        <dbReference type="ARBA" id="ARBA00002900"/>
    </source>
</evidence>
<feature type="region of interest" description="Disordered" evidence="10">
    <location>
        <begin position="302"/>
        <end position="321"/>
    </location>
</feature>
<evidence type="ECO:0000256" key="4">
    <source>
        <dbReference type="ARBA" id="ARBA00020090"/>
    </source>
</evidence>
<dbReference type="InterPro" id="IPR008466">
    <property type="entry name" value="PPP1R1A/B/C"/>
</dbReference>
<keyword evidence="7" id="KW-0650">Protein phosphatase inhibitor</keyword>
<dbReference type="GeneTree" id="ENSGT00730000111283"/>
<reference evidence="11" key="2">
    <citation type="submission" date="2025-08" db="UniProtKB">
        <authorList>
            <consortium name="Ensembl"/>
        </authorList>
    </citation>
    <scope>IDENTIFICATION</scope>
</reference>
<evidence type="ECO:0000256" key="8">
    <source>
        <dbReference type="ARBA" id="ARBA00029874"/>
    </source>
</evidence>
<feature type="region of interest" description="Disordered" evidence="10">
    <location>
        <begin position="40"/>
        <end position="62"/>
    </location>
</feature>
<dbReference type="PANTHER" id="PTHR15417:SF2">
    <property type="entry name" value="PROTEIN PHOSPHATASE 1 REGULATORY SUBUNIT 1B"/>
    <property type="match status" value="1"/>
</dbReference>
<protein>
    <recommendedName>
        <fullName evidence="4">Protein phosphatase 1 regulatory subunit 1B</fullName>
    </recommendedName>
    <alternativeName>
        <fullName evidence="8">DARPP-32</fullName>
    </alternativeName>
    <alternativeName>
        <fullName evidence="9">Dopamine- and cAMP-regulated neuronal phosphoprotein</fullName>
    </alternativeName>
</protein>
<comment type="function">
    <text evidence="1">Inhibitor of protein-phosphatase 1.</text>
</comment>
<dbReference type="AlphaFoldDB" id="A0A672U564"/>
<evidence type="ECO:0000256" key="5">
    <source>
        <dbReference type="ARBA" id="ARBA00022490"/>
    </source>
</evidence>
<accession>A0A672U564</accession>
<evidence type="ECO:0000256" key="7">
    <source>
        <dbReference type="ARBA" id="ARBA00023272"/>
    </source>
</evidence>
<dbReference type="InParanoid" id="A0A672U564"/>
<dbReference type="Ensembl" id="ENSSHBT00005012122.1">
    <property type="protein sequence ID" value="ENSSHBP00005010077.1"/>
    <property type="gene ID" value="ENSSHBG00005008766.1"/>
</dbReference>
<reference evidence="11" key="3">
    <citation type="submission" date="2025-09" db="UniProtKB">
        <authorList>
            <consortium name="Ensembl"/>
        </authorList>
    </citation>
    <scope>IDENTIFICATION</scope>
</reference>
<keyword evidence="12" id="KW-1185">Reference proteome</keyword>
<evidence type="ECO:0000256" key="9">
    <source>
        <dbReference type="ARBA" id="ARBA00030254"/>
    </source>
</evidence>
<feature type="region of interest" description="Disordered" evidence="10">
    <location>
        <begin position="327"/>
        <end position="428"/>
    </location>
</feature>
<keyword evidence="5" id="KW-0963">Cytoplasm</keyword>
<sequence length="428" mass="45106">MDPKDRKKIQFSVPAPPSQLDPRAVEMIRRRRPTPAMLFQLSEHSSPEDESLPYQVSGTGTPGAAPFPNPLLPGHWGLIRAQPDPSAYRFPAQQRHPAPALRGRGHGAQPGFGVWLQSNHLVTIMGTPRGVVGSPSWDPQCRIPIAGSSLTLGPHCRVLIAGEGVSVLGPHCRISIPRSPLGTPIAASPFRGPHCGTPIAASSSRGPHCGISIAGSPSQYLHPEVPTVGLPLQHPPPHGAPGSPGSMVTPGPGRDMPGPLSQCHSLPQRESCLLKPKRTNPCAYTPPSLKAVQRIVQSHLEGGVAGGDSSDGEADDGEHELARACDPDSALEPAPGSQARAERSFFSGPKAHKRKGGQKVSFAGGIDDRGQDLKSLTVSEIPEDPEGAEDEEEEDGGTGERRHVGFAEVPSRPIGTERHSPTYPLGTS</sequence>
<gene>
    <name evidence="11" type="primary">PPP1R1B</name>
</gene>
<dbReference type="GO" id="GO:0004864">
    <property type="term" value="F:protein phosphatase inhibitor activity"/>
    <property type="evidence" value="ECO:0007669"/>
    <property type="project" value="UniProtKB-KW"/>
</dbReference>
<proteinExistence type="inferred from homology"/>
<evidence type="ECO:0000256" key="2">
    <source>
        <dbReference type="ARBA" id="ARBA00004496"/>
    </source>
</evidence>
<evidence type="ECO:0000256" key="3">
    <source>
        <dbReference type="ARBA" id="ARBA00007775"/>
    </source>
</evidence>
<evidence type="ECO:0000256" key="10">
    <source>
        <dbReference type="SAM" id="MobiDB-lite"/>
    </source>
</evidence>
<keyword evidence="6" id="KW-0597">Phosphoprotein</keyword>
<evidence type="ECO:0000313" key="11">
    <source>
        <dbReference type="Ensembl" id="ENSSHBP00005010077.1"/>
    </source>
</evidence>
<organism evidence="11 12">
    <name type="scientific">Strigops habroptila</name>
    <name type="common">Kakapo</name>
    <dbReference type="NCBI Taxonomy" id="2489341"/>
    <lineage>
        <taxon>Eukaryota</taxon>
        <taxon>Metazoa</taxon>
        <taxon>Chordata</taxon>
        <taxon>Craniata</taxon>
        <taxon>Vertebrata</taxon>
        <taxon>Euteleostomi</taxon>
        <taxon>Archelosauria</taxon>
        <taxon>Archosauria</taxon>
        <taxon>Dinosauria</taxon>
        <taxon>Saurischia</taxon>
        <taxon>Theropoda</taxon>
        <taxon>Coelurosauria</taxon>
        <taxon>Aves</taxon>
        <taxon>Neognathae</taxon>
        <taxon>Neoaves</taxon>
        <taxon>Telluraves</taxon>
        <taxon>Australaves</taxon>
        <taxon>Psittaciformes</taxon>
        <taxon>Psittacidae</taxon>
        <taxon>Strigops</taxon>
    </lineage>
</organism>
<feature type="region of interest" description="Disordered" evidence="10">
    <location>
        <begin position="1"/>
        <end position="24"/>
    </location>
</feature>
<dbReference type="PANTHER" id="PTHR15417">
    <property type="entry name" value="PROTEIN PHOSPHATASE INHIBITOR AND DOPAMINE- AND CAMP-REGULATED NEURONAL PHOSPHOPROTEIN"/>
    <property type="match status" value="1"/>
</dbReference>
<dbReference type="GO" id="GO:0005737">
    <property type="term" value="C:cytoplasm"/>
    <property type="evidence" value="ECO:0007669"/>
    <property type="project" value="UniProtKB-SubCell"/>
</dbReference>
<comment type="similarity">
    <text evidence="3">Belongs to the protein phosphatase inhibitor 1 family.</text>
</comment>
<reference evidence="11 12" key="1">
    <citation type="submission" date="2019-11" db="EMBL/GenBank/DDBJ databases">
        <title>Strigops habroptila (kakapo) genome, bStrHab1, primary haplotype, v2.</title>
        <authorList>
            <person name="Jarvis E.D."/>
            <person name="Howard J."/>
            <person name="Rhie A."/>
            <person name="Phillippy A."/>
            <person name="Korlach J."/>
            <person name="Digby A."/>
            <person name="Iorns D."/>
            <person name="Eason D."/>
            <person name="Robertson B."/>
            <person name="Raemaekers T."/>
            <person name="Howe K."/>
            <person name="Lewin H."/>
            <person name="Damas J."/>
            <person name="Hastie A."/>
            <person name="Tracey A."/>
            <person name="Chow W."/>
            <person name="Fedrigo O."/>
        </authorList>
    </citation>
    <scope>NUCLEOTIDE SEQUENCE [LARGE SCALE GENOMIC DNA]</scope>
</reference>
<dbReference type="GO" id="GO:0035556">
    <property type="term" value="P:intracellular signal transduction"/>
    <property type="evidence" value="ECO:0007669"/>
    <property type="project" value="TreeGrafter"/>
</dbReference>
<name>A0A672U564_STRHB</name>
<dbReference type="Pfam" id="PF05395">
    <property type="entry name" value="DARPP-32"/>
    <property type="match status" value="2"/>
</dbReference>
<evidence type="ECO:0000313" key="12">
    <source>
        <dbReference type="Proteomes" id="UP000472266"/>
    </source>
</evidence>
<evidence type="ECO:0000256" key="6">
    <source>
        <dbReference type="ARBA" id="ARBA00022553"/>
    </source>
</evidence>
<feature type="compositionally biased region" description="Acidic residues" evidence="10">
    <location>
        <begin position="381"/>
        <end position="397"/>
    </location>
</feature>
<feature type="region of interest" description="Disordered" evidence="10">
    <location>
        <begin position="229"/>
        <end position="264"/>
    </location>
</feature>
<dbReference type="Proteomes" id="UP000472266">
    <property type="component" value="Chromosome 20"/>
</dbReference>
<comment type="subcellular location">
    <subcellularLocation>
        <location evidence="2">Cytoplasm</location>
    </subcellularLocation>
</comment>